<evidence type="ECO:0000313" key="2">
    <source>
        <dbReference type="EMBL" id="KAK0609882.1"/>
    </source>
</evidence>
<organism evidence="2 3">
    <name type="scientific">Bombardia bombarda</name>
    <dbReference type="NCBI Taxonomy" id="252184"/>
    <lineage>
        <taxon>Eukaryota</taxon>
        <taxon>Fungi</taxon>
        <taxon>Dikarya</taxon>
        <taxon>Ascomycota</taxon>
        <taxon>Pezizomycotina</taxon>
        <taxon>Sordariomycetes</taxon>
        <taxon>Sordariomycetidae</taxon>
        <taxon>Sordariales</taxon>
        <taxon>Lasiosphaeriaceae</taxon>
        <taxon>Bombardia</taxon>
    </lineage>
</organism>
<proteinExistence type="predicted"/>
<dbReference type="Proteomes" id="UP001174934">
    <property type="component" value="Unassembled WGS sequence"/>
</dbReference>
<sequence>MHQFPASWCRELHSLPQTLPSLAEDGNLPKLASDPLSLCLSRWLLDVCSLDFTESRLLDLIMVVSLPCGISYLAAGATSRDDALASIVEARGKVDFSPSAASPCWEVPVNDHKLPGTRLGTAWEPPESRLEQRLCEGRFASRNQDWRDPSKHVRAQEIFRDPLEPSPG</sequence>
<protein>
    <submittedName>
        <fullName evidence="2">Uncharacterized protein</fullName>
    </submittedName>
</protein>
<dbReference type="AlphaFoldDB" id="A0AA39W9P2"/>
<gene>
    <name evidence="2" type="ORF">B0T17DRAFT_603333</name>
</gene>
<keyword evidence="3" id="KW-1185">Reference proteome</keyword>
<name>A0AA39W9P2_9PEZI</name>
<feature type="compositionally biased region" description="Basic and acidic residues" evidence="1">
    <location>
        <begin position="144"/>
        <end position="168"/>
    </location>
</feature>
<feature type="region of interest" description="Disordered" evidence="1">
    <location>
        <begin position="141"/>
        <end position="168"/>
    </location>
</feature>
<comment type="caution">
    <text evidence="2">The sequence shown here is derived from an EMBL/GenBank/DDBJ whole genome shotgun (WGS) entry which is preliminary data.</text>
</comment>
<dbReference type="EMBL" id="JAULSR010000011">
    <property type="protein sequence ID" value="KAK0609882.1"/>
    <property type="molecule type" value="Genomic_DNA"/>
</dbReference>
<accession>A0AA39W9P2</accession>
<evidence type="ECO:0000256" key="1">
    <source>
        <dbReference type="SAM" id="MobiDB-lite"/>
    </source>
</evidence>
<evidence type="ECO:0000313" key="3">
    <source>
        <dbReference type="Proteomes" id="UP001174934"/>
    </source>
</evidence>
<reference evidence="2" key="1">
    <citation type="submission" date="2023-06" db="EMBL/GenBank/DDBJ databases">
        <title>Genome-scale phylogeny and comparative genomics of the fungal order Sordariales.</title>
        <authorList>
            <consortium name="Lawrence Berkeley National Laboratory"/>
            <person name="Hensen N."/>
            <person name="Bonometti L."/>
            <person name="Westerberg I."/>
            <person name="Brannstrom I.O."/>
            <person name="Guillou S."/>
            <person name="Cros-Aarteil S."/>
            <person name="Calhoun S."/>
            <person name="Haridas S."/>
            <person name="Kuo A."/>
            <person name="Mondo S."/>
            <person name="Pangilinan J."/>
            <person name="Riley R."/>
            <person name="LaButti K."/>
            <person name="Andreopoulos B."/>
            <person name="Lipzen A."/>
            <person name="Chen C."/>
            <person name="Yanf M."/>
            <person name="Daum C."/>
            <person name="Ng V."/>
            <person name="Clum A."/>
            <person name="Steindorff A."/>
            <person name="Ohm R."/>
            <person name="Martin F."/>
            <person name="Silar P."/>
            <person name="Natvig D."/>
            <person name="Lalanne C."/>
            <person name="Gautier V."/>
            <person name="Ament-velasquez S.L."/>
            <person name="Kruys A."/>
            <person name="Hutchinson M.I."/>
            <person name="Powell A.J."/>
            <person name="Barry K."/>
            <person name="Miller A.N."/>
            <person name="Grigoriev I.V."/>
            <person name="Debuchy R."/>
            <person name="Gladieux P."/>
            <person name="Thoren M.H."/>
            <person name="Johannesson H."/>
        </authorList>
    </citation>
    <scope>NUCLEOTIDE SEQUENCE</scope>
    <source>
        <strain evidence="2">SMH3391-2</strain>
    </source>
</reference>